<organism evidence="17 18">
    <name type="scientific">Streptobacillus felis</name>
    <dbReference type="NCBI Taxonomy" id="1384509"/>
    <lineage>
        <taxon>Bacteria</taxon>
        <taxon>Fusobacteriati</taxon>
        <taxon>Fusobacteriota</taxon>
        <taxon>Fusobacteriia</taxon>
        <taxon>Fusobacteriales</taxon>
        <taxon>Leptotrichiaceae</taxon>
        <taxon>Streptobacillus</taxon>
    </lineage>
</organism>
<gene>
    <name evidence="17" type="primary">hpt</name>
    <name evidence="17" type="ORF">HP397_03450</name>
</gene>
<feature type="domain" description="Phosphoribosyltransferase" evidence="16">
    <location>
        <begin position="15"/>
        <end position="164"/>
    </location>
</feature>
<comment type="catalytic activity">
    <reaction evidence="14">
        <text>IMP + diphosphate = hypoxanthine + 5-phospho-alpha-D-ribose 1-diphosphate</text>
        <dbReference type="Rhea" id="RHEA:17973"/>
        <dbReference type="ChEBI" id="CHEBI:17368"/>
        <dbReference type="ChEBI" id="CHEBI:33019"/>
        <dbReference type="ChEBI" id="CHEBI:58017"/>
        <dbReference type="ChEBI" id="CHEBI:58053"/>
        <dbReference type="EC" id="2.4.2.8"/>
    </reaction>
    <physiologicalReaction direction="right-to-left" evidence="14">
        <dbReference type="Rhea" id="RHEA:17975"/>
    </physiologicalReaction>
</comment>
<evidence type="ECO:0000256" key="4">
    <source>
        <dbReference type="ARBA" id="ARBA00008391"/>
    </source>
</evidence>
<comment type="pathway">
    <text evidence="3 15">Purine metabolism; IMP biosynthesis via salvage pathway; IMP from hypoxanthine: step 1/1.</text>
</comment>
<evidence type="ECO:0000256" key="15">
    <source>
        <dbReference type="RuleBase" id="RU364099"/>
    </source>
</evidence>
<dbReference type="GO" id="GO:0006178">
    <property type="term" value="P:guanine salvage"/>
    <property type="evidence" value="ECO:0007669"/>
    <property type="project" value="TreeGrafter"/>
</dbReference>
<evidence type="ECO:0000256" key="3">
    <source>
        <dbReference type="ARBA" id="ARBA00004669"/>
    </source>
</evidence>
<name>A0A7Z0TBZ0_9FUSO</name>
<dbReference type="InterPro" id="IPR000836">
    <property type="entry name" value="PRTase_dom"/>
</dbReference>
<protein>
    <recommendedName>
        <fullName evidence="5 15">Hypoxanthine phosphoribosyltransferase</fullName>
        <ecNumber evidence="5 15">2.4.2.8</ecNumber>
    </recommendedName>
</protein>
<dbReference type="GO" id="GO:0046100">
    <property type="term" value="P:hypoxanthine metabolic process"/>
    <property type="evidence" value="ECO:0007669"/>
    <property type="project" value="TreeGrafter"/>
</dbReference>
<evidence type="ECO:0000256" key="14">
    <source>
        <dbReference type="ARBA" id="ARBA00049402"/>
    </source>
</evidence>
<evidence type="ECO:0000256" key="11">
    <source>
        <dbReference type="ARBA" id="ARBA00022741"/>
    </source>
</evidence>
<dbReference type="NCBIfam" id="TIGR01203">
    <property type="entry name" value="HGPRTase"/>
    <property type="match status" value="1"/>
</dbReference>
<comment type="similarity">
    <text evidence="4 15">Belongs to the purine/pyrimidine phosphoribosyltransferase family.</text>
</comment>
<dbReference type="SUPFAM" id="SSF53271">
    <property type="entry name" value="PRTase-like"/>
    <property type="match status" value="1"/>
</dbReference>
<dbReference type="AlphaFoldDB" id="A0A7Z0TBZ0"/>
<dbReference type="OrthoDB" id="9802824at2"/>
<keyword evidence="12 15" id="KW-0460">Magnesium</keyword>
<proteinExistence type="inferred from homology"/>
<evidence type="ECO:0000256" key="13">
    <source>
        <dbReference type="ARBA" id="ARBA00048811"/>
    </source>
</evidence>
<dbReference type="GO" id="GO:0004422">
    <property type="term" value="F:hypoxanthine phosphoribosyltransferase activity"/>
    <property type="evidence" value="ECO:0007669"/>
    <property type="project" value="InterPro"/>
</dbReference>
<dbReference type="GO" id="GO:0000166">
    <property type="term" value="F:nucleotide binding"/>
    <property type="evidence" value="ECO:0007669"/>
    <property type="project" value="UniProtKB-KW"/>
</dbReference>
<evidence type="ECO:0000256" key="10">
    <source>
        <dbReference type="ARBA" id="ARBA00022726"/>
    </source>
</evidence>
<dbReference type="GO" id="GO:0006166">
    <property type="term" value="P:purine ribonucleoside salvage"/>
    <property type="evidence" value="ECO:0007669"/>
    <property type="project" value="UniProtKB-KW"/>
</dbReference>
<dbReference type="CDD" id="cd06223">
    <property type="entry name" value="PRTases_typeI"/>
    <property type="match status" value="1"/>
</dbReference>
<dbReference type="FunFam" id="3.40.50.2020:FF:000006">
    <property type="entry name" value="Hypoxanthine phosphoribosyltransferase"/>
    <property type="match status" value="1"/>
</dbReference>
<dbReference type="GO" id="GO:0000287">
    <property type="term" value="F:magnesium ion binding"/>
    <property type="evidence" value="ECO:0007669"/>
    <property type="project" value="TreeGrafter"/>
</dbReference>
<dbReference type="Gene3D" id="3.40.50.2020">
    <property type="match status" value="1"/>
</dbReference>
<evidence type="ECO:0000256" key="8">
    <source>
        <dbReference type="ARBA" id="ARBA00022679"/>
    </source>
</evidence>
<dbReference type="EC" id="2.4.2.8" evidence="5 15"/>
<dbReference type="Pfam" id="PF00156">
    <property type="entry name" value="Pribosyltran"/>
    <property type="match status" value="1"/>
</dbReference>
<dbReference type="GO" id="GO:0052657">
    <property type="term" value="F:guanine phosphoribosyltransferase activity"/>
    <property type="evidence" value="ECO:0007669"/>
    <property type="project" value="UniProtKB-ARBA"/>
</dbReference>
<comment type="cofactor">
    <cofactor evidence="1 15">
        <name>Mg(2+)</name>
        <dbReference type="ChEBI" id="CHEBI:18420"/>
    </cofactor>
</comment>
<evidence type="ECO:0000259" key="16">
    <source>
        <dbReference type="Pfam" id="PF00156"/>
    </source>
</evidence>
<keyword evidence="6 15" id="KW-0963">Cytoplasm</keyword>
<evidence type="ECO:0000256" key="6">
    <source>
        <dbReference type="ARBA" id="ARBA00022490"/>
    </source>
</evidence>
<dbReference type="GO" id="GO:0005829">
    <property type="term" value="C:cytosol"/>
    <property type="evidence" value="ECO:0007669"/>
    <property type="project" value="TreeGrafter"/>
</dbReference>
<keyword evidence="8 15" id="KW-0808">Transferase</keyword>
<accession>A0A7Z0TBZ0</accession>
<evidence type="ECO:0000256" key="2">
    <source>
        <dbReference type="ARBA" id="ARBA00004496"/>
    </source>
</evidence>
<comment type="caution">
    <text evidence="17">The sequence shown here is derived from an EMBL/GenBank/DDBJ whole genome shotgun (WGS) entry which is preliminary data.</text>
</comment>
<dbReference type="GO" id="GO:0032264">
    <property type="term" value="P:IMP salvage"/>
    <property type="evidence" value="ECO:0007669"/>
    <property type="project" value="UniProtKB-UniPathway"/>
</dbReference>
<evidence type="ECO:0000256" key="12">
    <source>
        <dbReference type="ARBA" id="ARBA00022842"/>
    </source>
</evidence>
<keyword evidence="9 15" id="KW-0479">Metal-binding</keyword>
<comment type="subcellular location">
    <subcellularLocation>
        <location evidence="2 15">Cytoplasm</location>
    </subcellularLocation>
</comment>
<keyword evidence="7 15" id="KW-0328">Glycosyltransferase</keyword>
<evidence type="ECO:0000256" key="7">
    <source>
        <dbReference type="ARBA" id="ARBA00022676"/>
    </source>
</evidence>
<evidence type="ECO:0000256" key="9">
    <source>
        <dbReference type="ARBA" id="ARBA00022723"/>
    </source>
</evidence>
<dbReference type="InterPro" id="IPR005904">
    <property type="entry name" value="Hxn_phspho_trans"/>
</dbReference>
<keyword evidence="10 15" id="KW-0660">Purine salvage</keyword>
<dbReference type="GO" id="GO:0032263">
    <property type="term" value="P:GMP salvage"/>
    <property type="evidence" value="ECO:0007669"/>
    <property type="project" value="TreeGrafter"/>
</dbReference>
<dbReference type="RefSeq" id="WP_067323269.1">
    <property type="nucleotide sequence ID" value="NZ_CBCRWS010000042.1"/>
</dbReference>
<keyword evidence="11 15" id="KW-0547">Nucleotide-binding</keyword>
<dbReference type="UniPathway" id="UPA00591">
    <property type="reaction ID" value="UER00648"/>
</dbReference>
<evidence type="ECO:0000313" key="17">
    <source>
        <dbReference type="EMBL" id="NYV27878.1"/>
    </source>
</evidence>
<reference evidence="17 18" key="1">
    <citation type="submission" date="2020-05" db="EMBL/GenBank/DDBJ databases">
        <title>Streptobacillus felis strain LHL191014123.</title>
        <authorList>
            <person name="Fawzy A."/>
            <person name="Rau J."/>
            <person name="Risse K."/>
            <person name="Schauerte N."/>
            <person name="Geiger C."/>
            <person name="Blom J."/>
            <person name="Imirzalioglu C."/>
            <person name="Falgenhauer J."/>
            <person name="Bach A."/>
            <person name="Herden C."/>
            <person name="Eisenberg T."/>
        </authorList>
    </citation>
    <scope>NUCLEOTIDE SEQUENCE [LARGE SCALE GENOMIC DNA]</scope>
    <source>
        <strain evidence="17 18">LHL191014123</strain>
    </source>
</reference>
<dbReference type="PANTHER" id="PTHR43340:SF1">
    <property type="entry name" value="HYPOXANTHINE PHOSPHORIBOSYLTRANSFERASE"/>
    <property type="match status" value="1"/>
</dbReference>
<dbReference type="EMBL" id="JABMKT010000014">
    <property type="protein sequence ID" value="NYV27878.1"/>
    <property type="molecule type" value="Genomic_DNA"/>
</dbReference>
<dbReference type="InterPro" id="IPR050408">
    <property type="entry name" value="HGPRT"/>
</dbReference>
<comment type="catalytic activity">
    <reaction evidence="13">
        <text>GMP + diphosphate = guanine + 5-phospho-alpha-D-ribose 1-diphosphate</text>
        <dbReference type="Rhea" id="RHEA:25424"/>
        <dbReference type="ChEBI" id="CHEBI:16235"/>
        <dbReference type="ChEBI" id="CHEBI:33019"/>
        <dbReference type="ChEBI" id="CHEBI:58017"/>
        <dbReference type="ChEBI" id="CHEBI:58115"/>
        <dbReference type="EC" id="2.4.2.8"/>
    </reaction>
    <physiologicalReaction direction="right-to-left" evidence="13">
        <dbReference type="Rhea" id="RHEA:25426"/>
    </physiologicalReaction>
</comment>
<dbReference type="PANTHER" id="PTHR43340">
    <property type="entry name" value="HYPOXANTHINE-GUANINE PHOSPHORIBOSYLTRANSFERASE"/>
    <property type="match status" value="1"/>
</dbReference>
<dbReference type="Proteomes" id="UP000526184">
    <property type="component" value="Unassembled WGS sequence"/>
</dbReference>
<sequence length="187" mass="21484">MKDWEAGIVRQIITEEQLKARVKELGEQITNDFKDDDAEFIVVGILKGSILFMADLIREIKLPLKIDFMEVSSYGDGFETTRDVKIIKDLDYSVRGKNVLIVEDIIDSGLTLKKILQLIGKRGPKNVILCTLLDKVTKREADISIQYTGFEIPNEFVLGYGLDFIQEYRNIPYIGVMDLEKYEKEKK</sequence>
<evidence type="ECO:0000256" key="5">
    <source>
        <dbReference type="ARBA" id="ARBA00011895"/>
    </source>
</evidence>
<evidence type="ECO:0000256" key="1">
    <source>
        <dbReference type="ARBA" id="ARBA00001946"/>
    </source>
</evidence>
<keyword evidence="18" id="KW-1185">Reference proteome</keyword>
<evidence type="ECO:0000313" key="18">
    <source>
        <dbReference type="Proteomes" id="UP000526184"/>
    </source>
</evidence>
<dbReference type="InterPro" id="IPR029057">
    <property type="entry name" value="PRTase-like"/>
</dbReference>